<evidence type="ECO:0000313" key="2">
    <source>
        <dbReference type="EMBL" id="RWQ92630.1"/>
    </source>
</evidence>
<dbReference type="InterPro" id="IPR029063">
    <property type="entry name" value="SAM-dependent_MTases_sf"/>
</dbReference>
<keyword evidence="3" id="KW-1185">Reference proteome</keyword>
<evidence type="ECO:0000256" key="1">
    <source>
        <dbReference type="SAM" id="MobiDB-lite"/>
    </source>
</evidence>
<dbReference type="Gene3D" id="3.40.50.150">
    <property type="entry name" value="Vaccinia Virus protein VP39"/>
    <property type="match status" value="1"/>
</dbReference>
<gene>
    <name evidence="2" type="ORF">C8Q69DRAFT_477864</name>
</gene>
<dbReference type="EMBL" id="RCNU01000012">
    <property type="protein sequence ID" value="RWQ92630.1"/>
    <property type="molecule type" value="Genomic_DNA"/>
</dbReference>
<dbReference type="GO" id="GO:0008168">
    <property type="term" value="F:methyltransferase activity"/>
    <property type="evidence" value="ECO:0007669"/>
    <property type="project" value="UniProtKB-KW"/>
</dbReference>
<organism evidence="2 3">
    <name type="scientific">Byssochlamys spectabilis</name>
    <name type="common">Paecilomyces variotii</name>
    <dbReference type="NCBI Taxonomy" id="264951"/>
    <lineage>
        <taxon>Eukaryota</taxon>
        <taxon>Fungi</taxon>
        <taxon>Dikarya</taxon>
        <taxon>Ascomycota</taxon>
        <taxon>Pezizomycotina</taxon>
        <taxon>Eurotiomycetes</taxon>
        <taxon>Eurotiomycetidae</taxon>
        <taxon>Eurotiales</taxon>
        <taxon>Thermoascaceae</taxon>
        <taxon>Paecilomyces</taxon>
    </lineage>
</organism>
<dbReference type="AlphaFoldDB" id="A0A443HLD6"/>
<reference evidence="2 3" key="1">
    <citation type="journal article" date="2018" name="Front. Microbiol.">
        <title>Genomic and genetic insights into a cosmopolitan fungus, Paecilomyces variotii (Eurotiales).</title>
        <authorList>
            <person name="Urquhart A.S."/>
            <person name="Mondo S.J."/>
            <person name="Makela M.R."/>
            <person name="Hane J.K."/>
            <person name="Wiebenga A."/>
            <person name="He G."/>
            <person name="Mihaltcheva S."/>
            <person name="Pangilinan J."/>
            <person name="Lipzen A."/>
            <person name="Barry K."/>
            <person name="de Vries R.P."/>
            <person name="Grigoriev I.V."/>
            <person name="Idnurm A."/>
        </authorList>
    </citation>
    <scope>NUCLEOTIDE SEQUENCE [LARGE SCALE GENOMIC DNA]</scope>
    <source>
        <strain evidence="2 3">CBS 101075</strain>
    </source>
</reference>
<dbReference type="OrthoDB" id="2013972at2759"/>
<dbReference type="PANTHER" id="PTHR43591">
    <property type="entry name" value="METHYLTRANSFERASE"/>
    <property type="match status" value="1"/>
</dbReference>
<proteinExistence type="predicted"/>
<dbReference type="GeneID" id="39600626"/>
<sequence length="325" mass="37498">MQSTEGDNNTPIEVDYQTTGDESYEDRLSAYSASLTSSVTNYRHENGRRYHAYDDGRYLLPNDEHEQDRLDIHHALCKQILDGKLLLAPIENPQRVLDLGTGTGIWAIEFADQYQSAEVIGCDLSPVQPAWVPPNVQFYIDNIEKDWNYESPFDFIHARYLAVAMEDYAGLVKKAYQHVKPGSWVEFQDWDQYPFSEDKTLENTNMEKYFAEVIGAFAEKGYEASPGPKLEHYFKAAGFQDVHVEKFRVPLGIWPKSPHLKTIGTWMMLQGEEGYEAGAMAILTRYKGWSEDEVRVLVDKTRKDAKDRDIHTQFHFYVVYGRKPE</sequence>
<feature type="region of interest" description="Disordered" evidence="1">
    <location>
        <begin position="1"/>
        <end position="23"/>
    </location>
</feature>
<dbReference type="PANTHER" id="PTHR43591:SF10">
    <property type="entry name" value="ABC TRANSMEMBRANE TYPE-1 DOMAIN-CONTAINING PROTEIN-RELATED"/>
    <property type="match status" value="1"/>
</dbReference>
<comment type="caution">
    <text evidence="2">The sequence shown here is derived from an EMBL/GenBank/DDBJ whole genome shotgun (WGS) entry which is preliminary data.</text>
</comment>
<keyword evidence="2" id="KW-0808">Transferase</keyword>
<dbReference type="SUPFAM" id="SSF53335">
    <property type="entry name" value="S-adenosyl-L-methionine-dependent methyltransferases"/>
    <property type="match status" value="1"/>
</dbReference>
<dbReference type="CDD" id="cd02440">
    <property type="entry name" value="AdoMet_MTases"/>
    <property type="match status" value="1"/>
</dbReference>
<protein>
    <submittedName>
        <fullName evidence="2">S-adenosyl-L-methionine-dependent methyltransferase</fullName>
    </submittedName>
</protein>
<dbReference type="RefSeq" id="XP_028482275.1">
    <property type="nucleotide sequence ID" value="XM_028631349.1"/>
</dbReference>
<name>A0A443HLD6_BYSSP</name>
<dbReference type="Pfam" id="PF13489">
    <property type="entry name" value="Methyltransf_23"/>
    <property type="match status" value="1"/>
</dbReference>
<feature type="compositionally biased region" description="Polar residues" evidence="1">
    <location>
        <begin position="1"/>
        <end position="21"/>
    </location>
</feature>
<keyword evidence="2" id="KW-0489">Methyltransferase</keyword>
<dbReference type="Proteomes" id="UP000283841">
    <property type="component" value="Unassembled WGS sequence"/>
</dbReference>
<dbReference type="STRING" id="264951.A0A443HLD6"/>
<evidence type="ECO:0000313" key="3">
    <source>
        <dbReference type="Proteomes" id="UP000283841"/>
    </source>
</evidence>
<dbReference type="GO" id="GO:0032259">
    <property type="term" value="P:methylation"/>
    <property type="evidence" value="ECO:0007669"/>
    <property type="project" value="UniProtKB-KW"/>
</dbReference>
<accession>A0A443HLD6</accession>
<dbReference type="VEuPathDB" id="FungiDB:C8Q69DRAFT_477864"/>